<organism evidence="3 4">
    <name type="scientific">Candidatus Schmidhempelia bombi str. Bimp</name>
    <dbReference type="NCBI Taxonomy" id="1387197"/>
    <lineage>
        <taxon>Bacteria</taxon>
        <taxon>Pseudomonadati</taxon>
        <taxon>Pseudomonadota</taxon>
        <taxon>Gammaproteobacteria</taxon>
        <taxon>Orbales</taxon>
        <taxon>Orbaceae</taxon>
        <taxon>Candidatus Schmidhempelia</taxon>
    </lineage>
</organism>
<name>A0AB94IAE7_9GAMM</name>
<keyword evidence="2" id="KW-1133">Transmembrane helix</keyword>
<protein>
    <recommendedName>
        <fullName evidence="5">EF-hand domain-containing protein</fullName>
    </recommendedName>
</protein>
<accession>A0AB94IAE7</accession>
<evidence type="ECO:0000313" key="4">
    <source>
        <dbReference type="Proteomes" id="UP000506160"/>
    </source>
</evidence>
<feature type="compositionally biased region" description="Polar residues" evidence="1">
    <location>
        <begin position="735"/>
        <end position="754"/>
    </location>
</feature>
<dbReference type="EMBL" id="AWGA01000104">
    <property type="protein sequence ID" value="TEA26354.1"/>
    <property type="molecule type" value="Genomic_DNA"/>
</dbReference>
<evidence type="ECO:0000256" key="2">
    <source>
        <dbReference type="SAM" id="Phobius"/>
    </source>
</evidence>
<proteinExistence type="predicted"/>
<feature type="transmembrane region" description="Helical" evidence="2">
    <location>
        <begin position="615"/>
        <end position="638"/>
    </location>
</feature>
<evidence type="ECO:0000256" key="1">
    <source>
        <dbReference type="SAM" id="MobiDB-lite"/>
    </source>
</evidence>
<reference evidence="3 4" key="1">
    <citation type="journal article" date="2014" name="Appl. Environ. Microbiol.">
        <title>Genomic features of a bumble bee symbiont reflect its host environment.</title>
        <authorList>
            <person name="Martinson V.G."/>
            <person name="Magoc T."/>
            <person name="Koch H."/>
            <person name="Salzberg S.L."/>
            <person name="Moran N.A."/>
        </authorList>
    </citation>
    <scope>NUCLEOTIDE SEQUENCE [LARGE SCALE GENOMIC DNA]</scope>
    <source>
        <strain evidence="3 4">Bimp</strain>
    </source>
</reference>
<dbReference type="Proteomes" id="UP000506160">
    <property type="component" value="Unassembled WGS sequence"/>
</dbReference>
<feature type="transmembrane region" description="Helical" evidence="2">
    <location>
        <begin position="587"/>
        <end position="609"/>
    </location>
</feature>
<dbReference type="RefSeq" id="WP_133459399.1">
    <property type="nucleotide sequence ID" value="NZ_AWGA01000104.1"/>
</dbReference>
<gene>
    <name evidence="3" type="ORF">O970_09160</name>
</gene>
<evidence type="ECO:0008006" key="5">
    <source>
        <dbReference type="Google" id="ProtNLM"/>
    </source>
</evidence>
<keyword evidence="2" id="KW-0472">Membrane</keyword>
<keyword evidence="2" id="KW-0812">Transmembrane</keyword>
<dbReference type="AlphaFoldDB" id="A0AB94IAE7"/>
<keyword evidence="4" id="KW-1185">Reference proteome</keyword>
<feature type="region of interest" description="Disordered" evidence="1">
    <location>
        <begin position="733"/>
        <end position="754"/>
    </location>
</feature>
<sequence>MNKHSHEHSWKFQRIGGVDQVVLNTADDIAHLEQLDPKLWVALSCPTLGLELNSKMLTLLDTDGDQRIRIQDIINAVNWLRTKLVKLDSLIESNHELPLSAINTDNDEGKRLLNTAQSVLKNINKAEATSINEEDIKQSTLLNASNIFNGDGILPPNPKLDDELVAYINDALNVMGGVKDISGVDGINTDISKAFIQSIDKWLKWHNGVGSATTPLGENTAEVWQLIQSIKDKCDDYFMRTQLASYAPNAQAALNVDEKFIVPSDNGLLEDKALSELPLSRIEADKPLNLKLGLNPVWRPQIERFKQLVEPFLADANQLTQDEWHYIQQIMAPYAIAVQSKPTLEKVSVTTEPKITIDKLGEKRINEILNSQLADRFAELAERDSKTPASAANVAALEQLVVYHANLYHLLLNFTSFHDFFDLDRRAAFQYGQLFIDGRCCSLCIPVTDVGKHTVLANYSELFLLYCECIRKKPADDGSELKRTIVAAMTSGDADFLIEGRNGVFLDSEGNDWDARVIKIISKPISISQAIWDPYKRLGRFITDQINKWAGSKDQQFIDATTKATQNLATTTDTAPPKFDIGRSAGIFAAIGLAVGAIGTALASIAQSLLSLHWWQLPLVFVGLFLFISGPSVIMAWLKLRQRTLGPLLEASGWAINGRLKINLFLGGQLTTKATLPKHASRTLVDPMKKRNRKYWLIFWLAIITGIVISGAWIWHYDHWHIRTQLGYKAKEPHQSASTDAEKSSTSTSGAAEQ</sequence>
<evidence type="ECO:0000313" key="3">
    <source>
        <dbReference type="EMBL" id="TEA26354.1"/>
    </source>
</evidence>
<feature type="transmembrane region" description="Helical" evidence="2">
    <location>
        <begin position="695"/>
        <end position="715"/>
    </location>
</feature>
<comment type="caution">
    <text evidence="3">The sequence shown here is derived from an EMBL/GenBank/DDBJ whole genome shotgun (WGS) entry which is preliminary data.</text>
</comment>